<dbReference type="InterPro" id="IPR050266">
    <property type="entry name" value="AB_hydrolase_sf"/>
</dbReference>
<feature type="domain" description="AB hydrolase-1" evidence="1">
    <location>
        <begin position="24"/>
        <end position="256"/>
    </location>
</feature>
<dbReference type="InterPro" id="IPR000073">
    <property type="entry name" value="AB_hydrolase_1"/>
</dbReference>
<dbReference type="InterPro" id="IPR029058">
    <property type="entry name" value="AB_hydrolase_fold"/>
</dbReference>
<dbReference type="Proteomes" id="UP001307705">
    <property type="component" value="Unassembled WGS sequence"/>
</dbReference>
<dbReference type="PANTHER" id="PTHR43798">
    <property type="entry name" value="MONOACYLGLYCEROL LIPASE"/>
    <property type="match status" value="1"/>
</dbReference>
<gene>
    <name evidence="2" type="ORF">Ataiwa_37200</name>
</gene>
<proteinExistence type="predicted"/>
<name>A0ABQ6Q5J6_9BACT</name>
<dbReference type="RefSeq" id="WP_338230274.1">
    <property type="nucleotide sequence ID" value="NZ_BTPE01000019.1"/>
</dbReference>
<evidence type="ECO:0000313" key="2">
    <source>
        <dbReference type="EMBL" id="GMQ35447.1"/>
    </source>
</evidence>
<comment type="caution">
    <text evidence="2">The sequence shown here is derived from an EMBL/GenBank/DDBJ whole genome shotgun (WGS) entry which is preliminary data.</text>
</comment>
<evidence type="ECO:0000259" key="1">
    <source>
        <dbReference type="Pfam" id="PF00561"/>
    </source>
</evidence>
<accession>A0ABQ6Q5J6</accession>
<keyword evidence="3" id="KW-1185">Reference proteome</keyword>
<organism evidence="2 3">
    <name type="scientific">Algoriphagus taiwanensis</name>
    <dbReference type="NCBI Taxonomy" id="1445656"/>
    <lineage>
        <taxon>Bacteria</taxon>
        <taxon>Pseudomonadati</taxon>
        <taxon>Bacteroidota</taxon>
        <taxon>Cytophagia</taxon>
        <taxon>Cytophagales</taxon>
        <taxon>Cyclobacteriaceae</taxon>
        <taxon>Algoriphagus</taxon>
    </lineage>
</organism>
<dbReference type="SUPFAM" id="SSF53474">
    <property type="entry name" value="alpha/beta-Hydrolases"/>
    <property type="match status" value="1"/>
</dbReference>
<dbReference type="Pfam" id="PF00561">
    <property type="entry name" value="Abhydrolase_1"/>
    <property type="match status" value="1"/>
</dbReference>
<dbReference type="Gene3D" id="3.40.50.1820">
    <property type="entry name" value="alpha/beta hydrolase"/>
    <property type="match status" value="1"/>
</dbReference>
<protein>
    <recommendedName>
        <fullName evidence="1">AB hydrolase-1 domain-containing protein</fullName>
    </recommendedName>
</protein>
<dbReference type="PANTHER" id="PTHR43798:SF33">
    <property type="entry name" value="HYDROLASE, PUTATIVE (AFU_ORTHOLOGUE AFUA_2G14860)-RELATED"/>
    <property type="match status" value="1"/>
</dbReference>
<dbReference type="EMBL" id="BTPE01000019">
    <property type="protein sequence ID" value="GMQ35447.1"/>
    <property type="molecule type" value="Genomic_DNA"/>
</dbReference>
<reference evidence="2 3" key="1">
    <citation type="submission" date="2023-08" db="EMBL/GenBank/DDBJ databases">
        <title>Draft genome sequence of Algoriphagus taiwanensis.</title>
        <authorList>
            <person name="Takatani N."/>
            <person name="Hosokawa M."/>
            <person name="Sawabe T."/>
        </authorList>
    </citation>
    <scope>NUCLEOTIDE SEQUENCE [LARGE SCALE GENOMIC DNA]</scope>
    <source>
        <strain evidence="2 3">JCM 19755</strain>
    </source>
</reference>
<evidence type="ECO:0000313" key="3">
    <source>
        <dbReference type="Proteomes" id="UP001307705"/>
    </source>
</evidence>
<sequence length="268" mass="30599">MDYFKHSLGNLAYREIGKGQEVTLLFHGFGQTHRDMLPFEKIRKKNQRFIFIDAFYHGRSTWKDSGKSMDRKNWLELIGGLQNHLNFTDFHLVGYSMGGKISLITYELFSTNVLSLTLLAPDGIKTGLWYSMSNYPDSFHPIMKQVVFKPQGLFRIMEGLGSVGLIQSSLKKFFQTQMGTRSQRAQMYFTWKITGGLQPRLGQIIQSARKLKTPVSLFLGEFDQMITEDNLKKFSSKIPQIQTVVLPVGHGGLIEATAEYLLEQLKGK</sequence>